<dbReference type="InterPro" id="IPR029030">
    <property type="entry name" value="Caspase-like_dom_sf"/>
</dbReference>
<gene>
    <name evidence="4" type="ORF">EY643_02370</name>
</gene>
<dbReference type="EMBL" id="CP036422">
    <property type="protein sequence ID" value="QFU74588.1"/>
    <property type="molecule type" value="Genomic_DNA"/>
</dbReference>
<dbReference type="KEGG" id="halc:EY643_02370"/>
<dbReference type="GO" id="GO:0008234">
    <property type="term" value="F:cysteine-type peptidase activity"/>
    <property type="evidence" value="ECO:0007669"/>
    <property type="project" value="InterPro"/>
</dbReference>
<dbReference type="InterPro" id="IPR001769">
    <property type="entry name" value="Gingipain"/>
</dbReference>
<dbReference type="Gene3D" id="3.40.50.10390">
    <property type="entry name" value="Gingipain r, domain 1"/>
    <property type="match status" value="1"/>
</dbReference>
<name>A0A5P9NHV0_9GAMM</name>
<dbReference type="OrthoDB" id="7056564at2"/>
<organism evidence="4 5">
    <name type="scientific">Halioglobus maricola</name>
    <dbReference type="NCBI Taxonomy" id="2601894"/>
    <lineage>
        <taxon>Bacteria</taxon>
        <taxon>Pseudomonadati</taxon>
        <taxon>Pseudomonadota</taxon>
        <taxon>Gammaproteobacteria</taxon>
        <taxon>Cellvibrionales</taxon>
        <taxon>Halieaceae</taxon>
        <taxon>Halioglobus</taxon>
    </lineage>
</organism>
<dbReference type="Proteomes" id="UP000326287">
    <property type="component" value="Chromosome"/>
</dbReference>
<dbReference type="SUPFAM" id="SSF52129">
    <property type="entry name" value="Caspase-like"/>
    <property type="match status" value="1"/>
</dbReference>
<evidence type="ECO:0000256" key="2">
    <source>
        <dbReference type="SAM" id="SignalP"/>
    </source>
</evidence>
<accession>A0A5P9NHV0</accession>
<evidence type="ECO:0000313" key="4">
    <source>
        <dbReference type="EMBL" id="QFU74588.1"/>
    </source>
</evidence>
<feature type="chain" id="PRO_5024998712" description="Gingipain domain-containing protein" evidence="2">
    <location>
        <begin position="26"/>
        <end position="807"/>
    </location>
</feature>
<dbReference type="InterPro" id="IPR029031">
    <property type="entry name" value="Gingipain_N_sf"/>
</dbReference>
<dbReference type="Pfam" id="PF01364">
    <property type="entry name" value="Peptidase_C25"/>
    <property type="match status" value="1"/>
</dbReference>
<proteinExistence type="predicted"/>
<dbReference type="Gene3D" id="3.40.50.1460">
    <property type="match status" value="1"/>
</dbReference>
<dbReference type="RefSeq" id="WP_152660700.1">
    <property type="nucleotide sequence ID" value="NZ_CP036422.1"/>
</dbReference>
<sequence>MNKSRTTLTTLLVASLGATSLVATSAQSSPQGENWSDWRAMSSGYVARKRQPRTLPEPALQGTARAEAVSRGEARLAIAPGTQSKTLAPVSVNTLDAMPAVGAWAYTDSDALFRVSEDNLAATLGVPVSEVQGSLEKGLVRITVGNKETSQRANKAVSWHHDADAGEVLFAGRGYETFWADSNAYNIKQTNSAQKARPMAVFEGEGPGVGDDSPIYATVKFEEEPGTNFLLRVIPDEPDADFWFWDYVSGGYKPSQTFNLDVPSPAFSGPAEIRIGLRGYTDVVDGDDHVITATLNTGYEIGQISFDGVAGAELVAEFDTSILAADGNNTLDITIHAADGTYPITLIDDITVSYTRLPEADNDQLWLRDVDGGVQRVSGFSTEDVIIIEKPEATAILRRDYSVEELGPGNFAVSFEAKSGVDYLVAARTSAATPGLAAEYNGNLRKRSNGADYLIIAPREFAQTAHALADYRGSQNQVKIAWLDDVYKNFSAGRAEPVALAKFMRRVQSHWQFAPTDVVLIGKGTVDALGRLNLAVPDHFMPIRLGANPHGATASDTRLLGYAENAPFAVGRLPIIHDAEGVSYVEKLEAHELAAANRAAEDLPKALLAADNPDDGGDFHLDVAQREEQLVYDLGFAAADVRTVLHQGDGNDLDADNDDVGSVMNDSDNWNLDYVSYSGHGSITNAGTVSEGFLDTAGATSLTNSRYPVFSALTCAVGDDTYPDFRSVAAGLVLNSNGGAIAALAATGLSVNADAQLIGSSFASNLLMFPSSVGVALRDAKFETDGLIADYMQRMYSIVGDTQAGTP</sequence>
<dbReference type="AlphaFoldDB" id="A0A5P9NHV0"/>
<protein>
    <recommendedName>
        <fullName evidence="3">Gingipain domain-containing protein</fullName>
    </recommendedName>
</protein>
<feature type="signal peptide" evidence="2">
    <location>
        <begin position="1"/>
        <end position="25"/>
    </location>
</feature>
<keyword evidence="5" id="KW-1185">Reference proteome</keyword>
<evidence type="ECO:0000259" key="3">
    <source>
        <dbReference type="Pfam" id="PF01364"/>
    </source>
</evidence>
<feature type="domain" description="Gingipain" evidence="3">
    <location>
        <begin position="453"/>
        <end position="801"/>
    </location>
</feature>
<evidence type="ECO:0000313" key="5">
    <source>
        <dbReference type="Proteomes" id="UP000326287"/>
    </source>
</evidence>
<dbReference type="GO" id="GO:0006508">
    <property type="term" value="P:proteolysis"/>
    <property type="evidence" value="ECO:0007669"/>
    <property type="project" value="InterPro"/>
</dbReference>
<evidence type="ECO:0000256" key="1">
    <source>
        <dbReference type="ARBA" id="ARBA00022729"/>
    </source>
</evidence>
<keyword evidence="1 2" id="KW-0732">Signal</keyword>
<reference evidence="4 5" key="1">
    <citation type="submission" date="2019-02" db="EMBL/GenBank/DDBJ databases">
        <authorList>
            <person name="Li S.-H."/>
        </authorList>
    </citation>
    <scope>NUCLEOTIDE SEQUENCE [LARGE SCALE GENOMIC DNA]</scope>
    <source>
        <strain evidence="4 5">IMCC14385</strain>
    </source>
</reference>